<dbReference type="Pfam" id="PF06384">
    <property type="entry name" value="ICAT"/>
    <property type="match status" value="1"/>
</dbReference>
<dbReference type="InterPro" id="IPR040065">
    <property type="entry name" value="LZIC"/>
</dbReference>
<evidence type="ECO:0000313" key="4">
    <source>
        <dbReference type="EMBL" id="KAK3785657.1"/>
    </source>
</evidence>
<comment type="caution">
    <text evidence="4">The sequence shown here is derived from an EMBL/GenBank/DDBJ whole genome shotgun (WGS) entry which is preliminary data.</text>
</comment>
<reference evidence="4" key="1">
    <citation type="journal article" date="2023" name="G3 (Bethesda)">
        <title>A reference genome for the long-term kleptoplast-retaining sea slug Elysia crispata morphotype clarki.</title>
        <authorList>
            <person name="Eastman K.E."/>
            <person name="Pendleton A.L."/>
            <person name="Shaikh M.A."/>
            <person name="Suttiyut T."/>
            <person name="Ogas R."/>
            <person name="Tomko P."/>
            <person name="Gavelis G."/>
            <person name="Widhalm J.R."/>
            <person name="Wisecaver J.H."/>
        </authorList>
    </citation>
    <scope>NUCLEOTIDE SEQUENCE</scope>
    <source>
        <strain evidence="4">ECLA1</strain>
    </source>
</reference>
<dbReference type="InterPro" id="IPR009428">
    <property type="entry name" value="ICAT_dom"/>
</dbReference>
<evidence type="ECO:0000256" key="2">
    <source>
        <dbReference type="SAM" id="Coils"/>
    </source>
</evidence>
<dbReference type="PANTHER" id="PTHR16505:SF8">
    <property type="entry name" value="PROTEIN LZIC"/>
    <property type="match status" value="1"/>
</dbReference>
<accession>A0AAE1DWV4</accession>
<evidence type="ECO:0000313" key="5">
    <source>
        <dbReference type="Proteomes" id="UP001283361"/>
    </source>
</evidence>
<organism evidence="4 5">
    <name type="scientific">Elysia crispata</name>
    <name type="common">lettuce slug</name>
    <dbReference type="NCBI Taxonomy" id="231223"/>
    <lineage>
        <taxon>Eukaryota</taxon>
        <taxon>Metazoa</taxon>
        <taxon>Spiralia</taxon>
        <taxon>Lophotrochozoa</taxon>
        <taxon>Mollusca</taxon>
        <taxon>Gastropoda</taxon>
        <taxon>Heterobranchia</taxon>
        <taxon>Euthyneura</taxon>
        <taxon>Panpulmonata</taxon>
        <taxon>Sacoglossa</taxon>
        <taxon>Placobranchoidea</taxon>
        <taxon>Plakobranchidae</taxon>
        <taxon>Elysia</taxon>
    </lineage>
</organism>
<dbReference type="PANTHER" id="PTHR16505">
    <property type="entry name" value="PROTEIN LZIC"/>
    <property type="match status" value="1"/>
</dbReference>
<dbReference type="Proteomes" id="UP001283361">
    <property type="component" value="Unassembled WGS sequence"/>
</dbReference>
<dbReference type="SUPFAM" id="SSF81730">
    <property type="entry name" value="beta-catenin-interacting protein ICAT"/>
    <property type="match status" value="1"/>
</dbReference>
<feature type="coiled-coil region" evidence="2">
    <location>
        <begin position="50"/>
        <end position="77"/>
    </location>
</feature>
<dbReference type="AlphaFoldDB" id="A0AAE1DWV4"/>
<dbReference type="GO" id="GO:0008013">
    <property type="term" value="F:beta-catenin binding"/>
    <property type="evidence" value="ECO:0007669"/>
    <property type="project" value="InterPro"/>
</dbReference>
<keyword evidence="2" id="KW-0175">Coiled coil</keyword>
<sequence>MKEYFATSRAESRLGRSGKRLSAISAESIENESFMCHHSSLHDKMASRGKQETTKLKQNLEEQLDRLMQQLSDLEECKSDLEPEEYEETKSETVEQLKEFQENLTKMLQGNLSLVDELNSMQLAIQAAISDAFKTPEVIRLFAKKQPGQLRTRLADINRDEKIGKISKELAVQQSVEILTALKKLGESLTPAEEAYLQQNSSSSLKAFEKVSSDIGSGEQVLAVAGSQVAKATK</sequence>
<name>A0AAE1DWV4_9GAST</name>
<protein>
    <recommendedName>
        <fullName evidence="3">Beta-catenin-interacting ICAT domain-containing protein</fullName>
    </recommendedName>
</protein>
<evidence type="ECO:0000256" key="1">
    <source>
        <dbReference type="ARBA" id="ARBA00006505"/>
    </source>
</evidence>
<evidence type="ECO:0000259" key="3">
    <source>
        <dbReference type="Pfam" id="PF06384"/>
    </source>
</evidence>
<dbReference type="InterPro" id="IPR036911">
    <property type="entry name" value="ICAT_sf"/>
</dbReference>
<keyword evidence="5" id="KW-1185">Reference proteome</keyword>
<dbReference type="EMBL" id="JAWDGP010002092">
    <property type="protein sequence ID" value="KAK3785657.1"/>
    <property type="molecule type" value="Genomic_DNA"/>
</dbReference>
<gene>
    <name evidence="4" type="ORF">RRG08_023912</name>
</gene>
<dbReference type="Gene3D" id="1.10.10.490">
    <property type="entry name" value="Beta-catenin-interacting ICAT"/>
    <property type="match status" value="1"/>
</dbReference>
<feature type="domain" description="Beta-catenin-interacting ICAT" evidence="3">
    <location>
        <begin position="157"/>
        <end position="232"/>
    </location>
</feature>
<comment type="similarity">
    <text evidence="1">Belongs to the CTNNBIP1 family.</text>
</comment>
<proteinExistence type="inferred from homology"/>